<comment type="subcellular location">
    <subcellularLocation>
        <location evidence="1">Membrane</location>
        <topology evidence="1">Multi-pass membrane protein</topology>
    </subcellularLocation>
</comment>
<evidence type="ECO:0000256" key="4">
    <source>
        <dbReference type="ARBA" id="ARBA00022989"/>
    </source>
</evidence>
<sequence length="341" mass="33919">MSIPASPVPRRGPLRDLVPGAVGMALVGSSVTVSRSLADVPLFGAQAVRYTAAALILLGLARAARVPLLRPRGREWLWLAGIAATGLVLFNVAVVRGVAHAEPAVIAVAVASVPVLLGVVGPLLERRRPSRRVLLAAPVVVAGAVLVEGTGRTDAAGVGWAALALACEAAFTLLAVPVLGRHGAWGVSVHAVWMGAVMLAGLAVCTEPPGAVAELGTARWAAVGYLAVLVTAVAFLLWYRTVAAVGSGRAGLLTGIAPLAAAGAGTLSGGGAPGPAVWLGLTVVIAGLAAGLRTDAPPPTPSDGPAPTGGTARTPTPPRPAGDGDGGPPRTRERPDPARTP</sequence>
<feature type="transmembrane region" description="Helical" evidence="7">
    <location>
        <begin position="191"/>
        <end position="212"/>
    </location>
</feature>
<feature type="region of interest" description="Disordered" evidence="6">
    <location>
        <begin position="293"/>
        <end position="341"/>
    </location>
</feature>
<evidence type="ECO:0000313" key="10">
    <source>
        <dbReference type="Proteomes" id="UP001610631"/>
    </source>
</evidence>
<dbReference type="EMBL" id="JBBDHD010000076">
    <property type="protein sequence ID" value="MFH7598287.1"/>
    <property type="molecule type" value="Genomic_DNA"/>
</dbReference>
<feature type="transmembrane region" description="Helical" evidence="7">
    <location>
        <begin position="250"/>
        <end position="269"/>
    </location>
</feature>
<feature type="transmembrane region" description="Helical" evidence="7">
    <location>
        <begin position="76"/>
        <end position="98"/>
    </location>
</feature>
<feature type="transmembrane region" description="Helical" evidence="7">
    <location>
        <begin position="133"/>
        <end position="151"/>
    </location>
</feature>
<dbReference type="Pfam" id="PF00892">
    <property type="entry name" value="EamA"/>
    <property type="match status" value="2"/>
</dbReference>
<organism evidence="9 10">
    <name type="scientific">Streptomyces racemochromogenes</name>
    <dbReference type="NCBI Taxonomy" id="67353"/>
    <lineage>
        <taxon>Bacteria</taxon>
        <taxon>Bacillati</taxon>
        <taxon>Actinomycetota</taxon>
        <taxon>Actinomycetes</taxon>
        <taxon>Kitasatosporales</taxon>
        <taxon>Streptomycetaceae</taxon>
        <taxon>Streptomyces</taxon>
    </lineage>
</organism>
<dbReference type="InterPro" id="IPR000620">
    <property type="entry name" value="EamA_dom"/>
</dbReference>
<evidence type="ECO:0000256" key="5">
    <source>
        <dbReference type="ARBA" id="ARBA00023136"/>
    </source>
</evidence>
<dbReference type="InterPro" id="IPR050638">
    <property type="entry name" value="AA-Vitamin_Transporters"/>
</dbReference>
<evidence type="ECO:0000256" key="6">
    <source>
        <dbReference type="SAM" id="MobiDB-lite"/>
    </source>
</evidence>
<dbReference type="Proteomes" id="UP001610631">
    <property type="component" value="Unassembled WGS sequence"/>
</dbReference>
<evidence type="ECO:0000259" key="8">
    <source>
        <dbReference type="Pfam" id="PF00892"/>
    </source>
</evidence>
<evidence type="ECO:0000313" key="9">
    <source>
        <dbReference type="EMBL" id="MFH7598287.1"/>
    </source>
</evidence>
<evidence type="ECO:0000256" key="1">
    <source>
        <dbReference type="ARBA" id="ARBA00004141"/>
    </source>
</evidence>
<feature type="transmembrane region" description="Helical" evidence="7">
    <location>
        <begin position="218"/>
        <end position="238"/>
    </location>
</feature>
<keyword evidence="4 7" id="KW-1133">Transmembrane helix</keyword>
<keyword evidence="10" id="KW-1185">Reference proteome</keyword>
<feature type="transmembrane region" description="Helical" evidence="7">
    <location>
        <begin position="104"/>
        <end position="124"/>
    </location>
</feature>
<keyword evidence="5 7" id="KW-0472">Membrane</keyword>
<feature type="transmembrane region" description="Helical" evidence="7">
    <location>
        <begin position="47"/>
        <end position="64"/>
    </location>
</feature>
<feature type="transmembrane region" description="Helical" evidence="7">
    <location>
        <begin position="157"/>
        <end position="179"/>
    </location>
</feature>
<dbReference type="InterPro" id="IPR037185">
    <property type="entry name" value="EmrE-like"/>
</dbReference>
<evidence type="ECO:0000256" key="3">
    <source>
        <dbReference type="ARBA" id="ARBA00022692"/>
    </source>
</evidence>
<evidence type="ECO:0000256" key="2">
    <source>
        <dbReference type="ARBA" id="ARBA00007362"/>
    </source>
</evidence>
<proteinExistence type="inferred from homology"/>
<dbReference type="PANTHER" id="PTHR32322">
    <property type="entry name" value="INNER MEMBRANE TRANSPORTER"/>
    <property type="match status" value="1"/>
</dbReference>
<protein>
    <submittedName>
        <fullName evidence="9">DMT family transporter</fullName>
    </submittedName>
</protein>
<comment type="similarity">
    <text evidence="2">Belongs to the EamA transporter family.</text>
</comment>
<dbReference type="PANTHER" id="PTHR32322:SF2">
    <property type="entry name" value="EAMA DOMAIN-CONTAINING PROTEIN"/>
    <property type="match status" value="1"/>
</dbReference>
<gene>
    <name evidence="9" type="ORF">WDV06_24800</name>
</gene>
<accession>A0ABW7PKJ6</accession>
<keyword evidence="3 7" id="KW-0812">Transmembrane</keyword>
<comment type="caution">
    <text evidence="9">The sequence shown here is derived from an EMBL/GenBank/DDBJ whole genome shotgun (WGS) entry which is preliminary data.</text>
</comment>
<feature type="domain" description="EamA" evidence="8">
    <location>
        <begin position="157"/>
        <end position="289"/>
    </location>
</feature>
<feature type="domain" description="EamA" evidence="8">
    <location>
        <begin position="23"/>
        <end position="147"/>
    </location>
</feature>
<feature type="transmembrane region" description="Helical" evidence="7">
    <location>
        <begin position="275"/>
        <end position="292"/>
    </location>
</feature>
<evidence type="ECO:0000256" key="7">
    <source>
        <dbReference type="SAM" id="Phobius"/>
    </source>
</evidence>
<name>A0ABW7PKJ6_9ACTN</name>
<dbReference type="SUPFAM" id="SSF103481">
    <property type="entry name" value="Multidrug resistance efflux transporter EmrE"/>
    <property type="match status" value="2"/>
</dbReference>
<reference evidence="9 10" key="1">
    <citation type="submission" date="2024-03" db="EMBL/GenBank/DDBJ databases">
        <title>Whole genome sequencing of Streptomyces racemochromogenes, to identify antimicrobial biosynthetic gene clusters.</title>
        <authorList>
            <person name="Suryawanshi P."/>
            <person name="Krishnaraj P.U."/>
            <person name="Arun Y.P."/>
            <person name="Suryawanshi M.P."/>
            <person name="Rakshit O."/>
        </authorList>
    </citation>
    <scope>NUCLEOTIDE SEQUENCE [LARGE SCALE GENOMIC DNA]</scope>
    <source>
        <strain evidence="9 10">AUDT626</strain>
    </source>
</reference>
<feature type="compositionally biased region" description="Basic and acidic residues" evidence="6">
    <location>
        <begin position="330"/>
        <end position="341"/>
    </location>
</feature>
<feature type="compositionally biased region" description="Low complexity" evidence="6">
    <location>
        <begin position="305"/>
        <end position="314"/>
    </location>
</feature>
<dbReference type="RefSeq" id="WP_395511985.1">
    <property type="nucleotide sequence ID" value="NZ_JBBDHD010000076.1"/>
</dbReference>